<sequence>MSLHIRSKPERKHKASFIIPYKKTSSVVPIANNNHNGSNNEDIDVNQIRLSFQPDRKFTLKSLGNYLRHTRGSQIHNQSATRIKPHGGKKNKKTEKRKSRKNRTKRRKLI</sequence>
<protein>
    <submittedName>
        <fullName evidence="2">Uncharacterized protein</fullName>
    </submittedName>
</protein>
<evidence type="ECO:0000313" key="2">
    <source>
        <dbReference type="EMBL" id="QHT12743.1"/>
    </source>
</evidence>
<feature type="compositionally biased region" description="Basic residues" evidence="1">
    <location>
        <begin position="83"/>
        <end position="110"/>
    </location>
</feature>
<name>A0A6C0D8I0_9ZZZZ</name>
<dbReference type="AlphaFoldDB" id="A0A6C0D8I0"/>
<reference evidence="2" key="1">
    <citation type="journal article" date="2020" name="Nature">
        <title>Giant virus diversity and host interactions through global metagenomics.</title>
        <authorList>
            <person name="Schulz F."/>
            <person name="Roux S."/>
            <person name="Paez-Espino D."/>
            <person name="Jungbluth S."/>
            <person name="Walsh D.A."/>
            <person name="Denef V.J."/>
            <person name="McMahon K.D."/>
            <person name="Konstantinidis K.T."/>
            <person name="Eloe-Fadrosh E.A."/>
            <person name="Kyrpides N.C."/>
            <person name="Woyke T."/>
        </authorList>
    </citation>
    <scope>NUCLEOTIDE SEQUENCE</scope>
    <source>
        <strain evidence="2">GVMAG-M-3300023174-130</strain>
    </source>
</reference>
<accession>A0A6C0D8I0</accession>
<dbReference type="EMBL" id="MN739550">
    <property type="protein sequence ID" value="QHT12743.1"/>
    <property type="molecule type" value="Genomic_DNA"/>
</dbReference>
<evidence type="ECO:0000256" key="1">
    <source>
        <dbReference type="SAM" id="MobiDB-lite"/>
    </source>
</evidence>
<organism evidence="2">
    <name type="scientific">viral metagenome</name>
    <dbReference type="NCBI Taxonomy" id="1070528"/>
    <lineage>
        <taxon>unclassified sequences</taxon>
        <taxon>metagenomes</taxon>
        <taxon>organismal metagenomes</taxon>
    </lineage>
</organism>
<feature type="region of interest" description="Disordered" evidence="1">
    <location>
        <begin position="69"/>
        <end position="110"/>
    </location>
</feature>
<proteinExistence type="predicted"/>
<feature type="compositionally biased region" description="Polar residues" evidence="1">
    <location>
        <begin position="72"/>
        <end position="81"/>
    </location>
</feature>